<protein>
    <submittedName>
        <fullName evidence="1">Uncharacterized protein</fullName>
    </submittedName>
</protein>
<dbReference type="EMBL" id="ML209073">
    <property type="protein sequence ID" value="TFK59124.1"/>
    <property type="molecule type" value="Genomic_DNA"/>
</dbReference>
<dbReference type="Proteomes" id="UP000308600">
    <property type="component" value="Unassembled WGS sequence"/>
</dbReference>
<keyword evidence="2" id="KW-1185">Reference proteome</keyword>
<reference evidence="1 2" key="1">
    <citation type="journal article" date="2019" name="Nat. Ecol. Evol.">
        <title>Megaphylogeny resolves global patterns of mushroom evolution.</title>
        <authorList>
            <person name="Varga T."/>
            <person name="Krizsan K."/>
            <person name="Foldi C."/>
            <person name="Dima B."/>
            <person name="Sanchez-Garcia M."/>
            <person name="Sanchez-Ramirez S."/>
            <person name="Szollosi G.J."/>
            <person name="Szarkandi J.G."/>
            <person name="Papp V."/>
            <person name="Albert L."/>
            <person name="Andreopoulos W."/>
            <person name="Angelini C."/>
            <person name="Antonin V."/>
            <person name="Barry K.W."/>
            <person name="Bougher N.L."/>
            <person name="Buchanan P."/>
            <person name="Buyck B."/>
            <person name="Bense V."/>
            <person name="Catcheside P."/>
            <person name="Chovatia M."/>
            <person name="Cooper J."/>
            <person name="Damon W."/>
            <person name="Desjardin D."/>
            <person name="Finy P."/>
            <person name="Geml J."/>
            <person name="Haridas S."/>
            <person name="Hughes K."/>
            <person name="Justo A."/>
            <person name="Karasinski D."/>
            <person name="Kautmanova I."/>
            <person name="Kiss B."/>
            <person name="Kocsube S."/>
            <person name="Kotiranta H."/>
            <person name="LaButti K.M."/>
            <person name="Lechner B.E."/>
            <person name="Liimatainen K."/>
            <person name="Lipzen A."/>
            <person name="Lukacs Z."/>
            <person name="Mihaltcheva S."/>
            <person name="Morgado L.N."/>
            <person name="Niskanen T."/>
            <person name="Noordeloos M.E."/>
            <person name="Ohm R.A."/>
            <person name="Ortiz-Santana B."/>
            <person name="Ovrebo C."/>
            <person name="Racz N."/>
            <person name="Riley R."/>
            <person name="Savchenko A."/>
            <person name="Shiryaev A."/>
            <person name="Soop K."/>
            <person name="Spirin V."/>
            <person name="Szebenyi C."/>
            <person name="Tomsovsky M."/>
            <person name="Tulloss R.E."/>
            <person name="Uehling J."/>
            <person name="Grigoriev I.V."/>
            <person name="Vagvolgyi C."/>
            <person name="Papp T."/>
            <person name="Martin F.M."/>
            <person name="Miettinen O."/>
            <person name="Hibbett D.S."/>
            <person name="Nagy L.G."/>
        </authorList>
    </citation>
    <scope>NUCLEOTIDE SEQUENCE [LARGE SCALE GENOMIC DNA]</scope>
    <source>
        <strain evidence="1 2">NL-1719</strain>
    </source>
</reference>
<sequence length="753" mass="83817">MSSIWDDKELQILNDHLELWKKDGGSRRLWANKIWNIIYPARGGKMNKVDKKKLWTALTNWLSNNKRDPEKRKKLSYVKHWSFRTVLLELHSKDIRTIARDKNPELKPDKKIPVGVLQKALTEFIAGLSEEEVEHAREQASEWNGTGPPPEVQARNADSKAGAEIRRITDHLYRQYGMAVIMFTVHRNSQGRPSACMHDYNKWGIGVPFETEFPKWETETKMAPIWDQYGERLFGSAPLRRPILSSRIPQDLERDKHGWPLIPEEDPAKPWTHDEMKALIRLFFRICYRIAAANNNATPSWSVIEQLTDQFINSEFLPDGFKFRDPWKLREQDARTLMNFFYERQEDDTIPITFCFKAYRNGKGPAANIETAKPVGSKMVTAPARRRIVRRTFVKVPPSSEEDNGRGKERASKPKPKPRRSKRARRGKAALASEPPTDASDGYMSDEPIKSTKKPRKSKGKRQADASATPSDSSFDSEVEEPVKQAKKSKKSKGKRRADASTTASDRSTQSGDDMEAAQSTSSNDDDSDLDLPPDSDTAKPHRTTGKRKAKRPNVNQNRKKPKMKETETEAVAPLPETPYPKPRPKFKGGPGKNSHGFLGSEVVNKIHTPTHPDQMSMPPDDMASDQHAGANINATTSIADDVHAGANVPGSATLPQVPSMRMNPNATTSNLGSSTSDSMNLTVAAAANPVHATTSTSANPTVAAATNPVQLANTNPAQQVNAGPTPVVTKRAIKPTSAADGSHYQTAGLSRR</sequence>
<evidence type="ECO:0000313" key="2">
    <source>
        <dbReference type="Proteomes" id="UP000308600"/>
    </source>
</evidence>
<name>A0ACD3A0E9_9AGAR</name>
<gene>
    <name evidence="1" type="ORF">BDN72DRAFT_865410</name>
</gene>
<accession>A0ACD3A0E9</accession>
<proteinExistence type="predicted"/>
<evidence type="ECO:0000313" key="1">
    <source>
        <dbReference type="EMBL" id="TFK59124.1"/>
    </source>
</evidence>
<organism evidence="1 2">
    <name type="scientific">Pluteus cervinus</name>
    <dbReference type="NCBI Taxonomy" id="181527"/>
    <lineage>
        <taxon>Eukaryota</taxon>
        <taxon>Fungi</taxon>
        <taxon>Dikarya</taxon>
        <taxon>Basidiomycota</taxon>
        <taxon>Agaricomycotina</taxon>
        <taxon>Agaricomycetes</taxon>
        <taxon>Agaricomycetidae</taxon>
        <taxon>Agaricales</taxon>
        <taxon>Pluteineae</taxon>
        <taxon>Pluteaceae</taxon>
        <taxon>Pluteus</taxon>
    </lineage>
</organism>